<dbReference type="Gene3D" id="3.10.620.30">
    <property type="match status" value="1"/>
</dbReference>
<dbReference type="RefSeq" id="WP_303306899.1">
    <property type="nucleotide sequence ID" value="NZ_JAODOP010000004.1"/>
</dbReference>
<proteinExistence type="predicted"/>
<evidence type="ECO:0000259" key="2">
    <source>
        <dbReference type="Pfam" id="PF01841"/>
    </source>
</evidence>
<evidence type="ECO:0000313" key="4">
    <source>
        <dbReference type="EMBL" id="MEF3834579.1"/>
    </source>
</evidence>
<dbReference type="Pfam" id="PF01841">
    <property type="entry name" value="Transglut_core"/>
    <property type="match status" value="1"/>
</dbReference>
<evidence type="ECO:0000313" key="5">
    <source>
        <dbReference type="Proteomes" id="UP001337305"/>
    </source>
</evidence>
<dbReference type="Gene3D" id="2.60.120.1130">
    <property type="match status" value="1"/>
</dbReference>
<name>A0ABU7XVM8_9FLAO</name>
<dbReference type="Pfam" id="PF12969">
    <property type="entry name" value="DUF3857"/>
    <property type="match status" value="1"/>
</dbReference>
<dbReference type="InterPro" id="IPR002931">
    <property type="entry name" value="Transglutaminase-like"/>
</dbReference>
<accession>A0ABU7XVM8</accession>
<dbReference type="InterPro" id="IPR024618">
    <property type="entry name" value="DUF3857"/>
</dbReference>
<dbReference type="EMBL" id="JAODOP010000004">
    <property type="protein sequence ID" value="MEF3834579.1"/>
    <property type="molecule type" value="Genomic_DNA"/>
</dbReference>
<gene>
    <name evidence="4" type="ORF">N1F79_15685</name>
</gene>
<reference evidence="4 5" key="1">
    <citation type="submission" date="2022-09" db="EMBL/GenBank/DDBJ databases">
        <title>Genome sequencing of Flavivirga sp. MEBiC05379.</title>
        <authorList>
            <person name="Oh H.-M."/>
            <person name="Kwon K.K."/>
            <person name="Park M.J."/>
            <person name="Yang S.-H."/>
        </authorList>
    </citation>
    <scope>NUCLEOTIDE SEQUENCE [LARGE SCALE GENOMIC DNA]</scope>
    <source>
        <strain evidence="4 5">MEBiC05379</strain>
    </source>
</reference>
<comment type="caution">
    <text evidence="4">The sequence shown here is derived from an EMBL/GenBank/DDBJ whole genome shotgun (WGS) entry which is preliminary data.</text>
</comment>
<evidence type="ECO:0000256" key="1">
    <source>
        <dbReference type="SAM" id="SignalP"/>
    </source>
</evidence>
<dbReference type="InterPro" id="IPR038765">
    <property type="entry name" value="Papain-like_cys_pep_sf"/>
</dbReference>
<protein>
    <submittedName>
        <fullName evidence="4">DUF3857 domain-containing protein</fullName>
    </submittedName>
</protein>
<feature type="domain" description="DUF3857" evidence="3">
    <location>
        <begin position="60"/>
        <end position="213"/>
    </location>
</feature>
<dbReference type="Proteomes" id="UP001337305">
    <property type="component" value="Unassembled WGS sequence"/>
</dbReference>
<feature type="domain" description="Transglutaminase-like" evidence="2">
    <location>
        <begin position="278"/>
        <end position="377"/>
    </location>
</feature>
<organism evidence="4 5">
    <name type="scientific">Flavivirga spongiicola</name>
    <dbReference type="NCBI Taxonomy" id="421621"/>
    <lineage>
        <taxon>Bacteria</taxon>
        <taxon>Pseudomonadati</taxon>
        <taxon>Bacteroidota</taxon>
        <taxon>Flavobacteriia</taxon>
        <taxon>Flavobacteriales</taxon>
        <taxon>Flavobacteriaceae</taxon>
        <taxon>Flavivirga</taxon>
    </lineage>
</organism>
<dbReference type="Gene3D" id="2.60.40.3140">
    <property type="match status" value="1"/>
</dbReference>
<sequence length="640" mass="73990">MIVRKIMSMVILLIALSVSSQENLYQSLTLPESLTKNANAVLRVDDTQINISSVKKLNHSYRRVVTVLNKKGNEYISSYVYYDDKITIKKLRAVVYDKFGKEIKKFKKNDFKDVAAVSSFSLYEDDRMKYLEYTPIDYPYTVEFEYETETSNTAWIPFWRPLEGYLISTQHSSFKIIYDASVGINKKEKNFSGYNIIDNSEAGVLAYEAKSIEALKQEEMSPKLMTFAPRLLVSTKNFHYDGYYGDNNESWGGLGKWINDKLLIGRTKISEESLEKIRNLTANVEDPIEKARIVYQFVQDNTRYISVQVGIGGIQPISALEVDKMKYGDCKGLTNYTKALLEAVGVKSNYTEVYASPNTQYNIDSEFASLMGQANHVILNIPQENKEDIWLECTSQKLPFGFIGDFTDDRDVLVITSEGGKIQHTKKYEAEESVQIIKGNYTISNDGGINAHVNVNSKGIQYDNKYWLETETERDLDKHYKERWKYINTVTINNMHITNDKEAVEFIEDVSFQASKYSKILGDRMLLTLNALNRNTDIPDRYRNRKLPLKIKRGFTDIDEVEIKLPQDYKVESKPDNKNIENKFGSYKSEVIVKDENTLIYKREFVVKDGEFPKEDYELFRNFYKEVNKQDNAKMALIKK</sequence>
<keyword evidence="5" id="KW-1185">Reference proteome</keyword>
<feature type="signal peptide" evidence="1">
    <location>
        <begin position="1"/>
        <end position="20"/>
    </location>
</feature>
<keyword evidence="1" id="KW-0732">Signal</keyword>
<dbReference type="SUPFAM" id="SSF54001">
    <property type="entry name" value="Cysteine proteinases"/>
    <property type="match status" value="1"/>
</dbReference>
<evidence type="ECO:0000259" key="3">
    <source>
        <dbReference type="Pfam" id="PF12969"/>
    </source>
</evidence>
<feature type="chain" id="PRO_5047377588" evidence="1">
    <location>
        <begin position="21"/>
        <end position="640"/>
    </location>
</feature>